<dbReference type="Gene3D" id="3.40.710.10">
    <property type="entry name" value="DD-peptidase/beta-lactamase superfamily"/>
    <property type="match status" value="1"/>
</dbReference>
<evidence type="ECO:0000256" key="2">
    <source>
        <dbReference type="SAM" id="SignalP"/>
    </source>
</evidence>
<dbReference type="HOGENOM" id="CLU_020027_14_0_1"/>
<name>A0A0C9YS44_9AGAM</name>
<accession>A0A0C9YS44</accession>
<reference evidence="4 5" key="1">
    <citation type="submission" date="2014-04" db="EMBL/GenBank/DDBJ databases">
        <authorList>
            <consortium name="DOE Joint Genome Institute"/>
            <person name="Kuo A."/>
            <person name="Kohler A."/>
            <person name="Costa M.D."/>
            <person name="Nagy L.G."/>
            <person name="Floudas D."/>
            <person name="Copeland A."/>
            <person name="Barry K.W."/>
            <person name="Cichocki N."/>
            <person name="Veneault-Fourrey C."/>
            <person name="LaButti K."/>
            <person name="Lindquist E.A."/>
            <person name="Lipzen A."/>
            <person name="Lundell T."/>
            <person name="Morin E."/>
            <person name="Murat C."/>
            <person name="Sun H."/>
            <person name="Tunlid A."/>
            <person name="Henrissat B."/>
            <person name="Grigoriev I.V."/>
            <person name="Hibbett D.S."/>
            <person name="Martin F."/>
            <person name="Nordberg H.P."/>
            <person name="Cantor M.N."/>
            <person name="Hua S.X."/>
        </authorList>
    </citation>
    <scope>NUCLEOTIDE SEQUENCE [LARGE SCALE GENOMIC DNA]</scope>
    <source>
        <strain evidence="4 5">441</strain>
    </source>
</reference>
<dbReference type="Pfam" id="PF00144">
    <property type="entry name" value="Beta-lactamase"/>
    <property type="match status" value="1"/>
</dbReference>
<dbReference type="InterPro" id="IPR012338">
    <property type="entry name" value="Beta-lactam/transpept-like"/>
</dbReference>
<dbReference type="Proteomes" id="UP000054018">
    <property type="component" value="Unassembled WGS sequence"/>
</dbReference>
<keyword evidence="2" id="KW-0732">Signal</keyword>
<feature type="chain" id="PRO_5002206568" description="Beta-lactamase-related domain-containing protein" evidence="2">
    <location>
        <begin position="19"/>
        <end position="596"/>
    </location>
</feature>
<dbReference type="AlphaFoldDB" id="A0A0C9YS44"/>
<dbReference type="STRING" id="765257.A0A0C9YS44"/>
<dbReference type="EMBL" id="KN833694">
    <property type="protein sequence ID" value="KIK27825.1"/>
    <property type="molecule type" value="Genomic_DNA"/>
</dbReference>
<evidence type="ECO:0000259" key="3">
    <source>
        <dbReference type="Pfam" id="PF00144"/>
    </source>
</evidence>
<feature type="domain" description="Beta-lactamase-related" evidence="3">
    <location>
        <begin position="56"/>
        <end position="407"/>
    </location>
</feature>
<gene>
    <name evidence="4" type="ORF">PISMIDRAFT_27732</name>
</gene>
<comment type="similarity">
    <text evidence="1">Belongs to the peptidase S12 family.</text>
</comment>
<dbReference type="SUPFAM" id="SSF56601">
    <property type="entry name" value="beta-lactamase/transpeptidase-like"/>
    <property type="match status" value="1"/>
</dbReference>
<protein>
    <recommendedName>
        <fullName evidence="3">Beta-lactamase-related domain-containing protein</fullName>
    </recommendedName>
</protein>
<reference evidence="5" key="2">
    <citation type="submission" date="2015-01" db="EMBL/GenBank/DDBJ databases">
        <title>Evolutionary Origins and Diversification of the Mycorrhizal Mutualists.</title>
        <authorList>
            <consortium name="DOE Joint Genome Institute"/>
            <consortium name="Mycorrhizal Genomics Consortium"/>
            <person name="Kohler A."/>
            <person name="Kuo A."/>
            <person name="Nagy L.G."/>
            <person name="Floudas D."/>
            <person name="Copeland A."/>
            <person name="Barry K.W."/>
            <person name="Cichocki N."/>
            <person name="Veneault-Fourrey C."/>
            <person name="LaButti K."/>
            <person name="Lindquist E.A."/>
            <person name="Lipzen A."/>
            <person name="Lundell T."/>
            <person name="Morin E."/>
            <person name="Murat C."/>
            <person name="Riley R."/>
            <person name="Ohm R."/>
            <person name="Sun H."/>
            <person name="Tunlid A."/>
            <person name="Henrissat B."/>
            <person name="Grigoriev I.V."/>
            <person name="Hibbett D.S."/>
            <person name="Martin F."/>
        </authorList>
    </citation>
    <scope>NUCLEOTIDE SEQUENCE [LARGE SCALE GENOMIC DNA]</scope>
    <source>
        <strain evidence="5">441</strain>
    </source>
</reference>
<evidence type="ECO:0000313" key="4">
    <source>
        <dbReference type="EMBL" id="KIK27825.1"/>
    </source>
</evidence>
<dbReference type="InterPro" id="IPR050491">
    <property type="entry name" value="AmpC-like"/>
</dbReference>
<keyword evidence="5" id="KW-1185">Reference proteome</keyword>
<dbReference type="PANTHER" id="PTHR46825:SF15">
    <property type="entry name" value="BETA-LACTAMASE-RELATED DOMAIN-CONTAINING PROTEIN"/>
    <property type="match status" value="1"/>
</dbReference>
<dbReference type="OrthoDB" id="5946976at2759"/>
<feature type="signal peptide" evidence="2">
    <location>
        <begin position="1"/>
        <end position="18"/>
    </location>
</feature>
<organism evidence="4 5">
    <name type="scientific">Pisolithus microcarpus 441</name>
    <dbReference type="NCBI Taxonomy" id="765257"/>
    <lineage>
        <taxon>Eukaryota</taxon>
        <taxon>Fungi</taxon>
        <taxon>Dikarya</taxon>
        <taxon>Basidiomycota</taxon>
        <taxon>Agaricomycotina</taxon>
        <taxon>Agaricomycetes</taxon>
        <taxon>Agaricomycetidae</taxon>
        <taxon>Boletales</taxon>
        <taxon>Sclerodermatineae</taxon>
        <taxon>Pisolithaceae</taxon>
        <taxon>Pisolithus</taxon>
    </lineage>
</organism>
<evidence type="ECO:0000313" key="5">
    <source>
        <dbReference type="Proteomes" id="UP000054018"/>
    </source>
</evidence>
<sequence>MTTLPSAFLFLGVVSALACIHLNLLDTIKWIPESLWPGSFQGDNGTGGDYITPEVATFIRDMMDASNITGLSVAVVPKNGEPEWKAWGYRSEDGENMTSDTLFHMASISKAFCATALGILMDDFANGRNITALPPGLTELTWHTKIKDLLPGEWQLMDEWASEQANLKDILSHVTGVPRHDFSYGPYETPLDVIRRLKHLKPAFELREQWSYNNIMYITAAHIVSKYAGQPYTSFVKERIFVPLNMTSSTFSPREAAASGKYTQGWTKGGRLIPEWFTEEIASTRAGAGGVISNAIDMSKWISMWLNEGTHRGKFIIPGSVYHNTTSSYAVYLDHPVDHYNSIGGYGLGWSRLSYRGYDLVVHTGGIPGVSTLASFLPYAEFGVLVFANGGDQDASVMSTALHILEAVLRLEKSDPSQRLLSDSRKPKPTDDLTVWNISLPLDDFAGTYTDLGYGTLTLCSPNDLSTYCSEVRADFAAIDGVRGGLSVATEHELLAAWPRVWSSHVRVRHVQGATFNLYMTTLFPTGYGKDSTPFETAEIGTSTATAEFVLRDGKVIGFGVSGLVGRQTERARLGATVQERAEVWFDRVEIGRGHI</sequence>
<proteinExistence type="inferred from homology"/>
<dbReference type="InterPro" id="IPR001466">
    <property type="entry name" value="Beta-lactam-related"/>
</dbReference>
<evidence type="ECO:0000256" key="1">
    <source>
        <dbReference type="ARBA" id="ARBA00038215"/>
    </source>
</evidence>
<dbReference type="PANTHER" id="PTHR46825">
    <property type="entry name" value="D-ALANYL-D-ALANINE-CARBOXYPEPTIDASE/ENDOPEPTIDASE AMPH"/>
    <property type="match status" value="1"/>
</dbReference>